<accession>A0ABX4TS32</accession>
<dbReference type="EMBL" id="NBUC01000016">
    <property type="protein sequence ID" value="PLU08850.1"/>
    <property type="molecule type" value="Genomic_DNA"/>
</dbReference>
<sequence>MFQVRSSDACGEVVCLGCWRSIVSDLLPADRQIEMGQPIARRYRSLYVRSDFKFLIFQAPLSVLARSPGKPCQLTGVSALRNYVAHRAHT</sequence>
<evidence type="ECO:0000313" key="2">
    <source>
        <dbReference type="Proteomes" id="UP001190825"/>
    </source>
</evidence>
<comment type="caution">
    <text evidence="1">The sequence shown here is derived from an EMBL/GenBank/DDBJ whole genome shotgun (WGS) entry which is preliminary data.</text>
</comment>
<proteinExistence type="predicted"/>
<protein>
    <submittedName>
        <fullName evidence="1">Uncharacterized protein</fullName>
    </submittedName>
</protein>
<evidence type="ECO:0000313" key="1">
    <source>
        <dbReference type="EMBL" id="PLU08850.1"/>
    </source>
</evidence>
<name>A0ABX4TS32_9HYPH</name>
<reference evidence="1 2" key="1">
    <citation type="journal article" date="2018" name="FEMS Microbiol. Ecol.">
        <title>Co-invading symbiotic mutualists of Medicago polymorpha retain high ancestral diversity and contain diverse accessory genomes.</title>
        <authorList>
            <person name="Porter S.S."/>
            <person name="Faber-Hammond J.J."/>
            <person name="Friesen M.L."/>
        </authorList>
    </citation>
    <scope>NUCLEOTIDE SEQUENCE [LARGE SCALE GENOMIC DNA]</scope>
    <source>
        <strain evidence="1 2">Str16</strain>
    </source>
</reference>
<dbReference type="Proteomes" id="UP001190825">
    <property type="component" value="Unassembled WGS sequence"/>
</dbReference>
<organism evidence="1 2">
    <name type="scientific">Sinorhizobium medicae</name>
    <dbReference type="NCBI Taxonomy" id="110321"/>
    <lineage>
        <taxon>Bacteria</taxon>
        <taxon>Pseudomonadati</taxon>
        <taxon>Pseudomonadota</taxon>
        <taxon>Alphaproteobacteria</taxon>
        <taxon>Hyphomicrobiales</taxon>
        <taxon>Rhizobiaceae</taxon>
        <taxon>Sinorhizobium/Ensifer group</taxon>
        <taxon>Sinorhizobium</taxon>
    </lineage>
</organism>
<keyword evidence="2" id="KW-1185">Reference proteome</keyword>
<gene>
    <name evidence="1" type="ORF">BMJ33_02590</name>
</gene>